<keyword evidence="3" id="KW-1185">Reference proteome</keyword>
<gene>
    <name evidence="2" type="ORF">SAMN05216605_12337</name>
</gene>
<proteinExistence type="predicted"/>
<dbReference type="AlphaFoldDB" id="A0A1G8RRV7"/>
<accession>A0A1G8RRV7</accession>
<sequence length="70" mass="7672">MQIQANQFVTGADERVLTDDGQPGMRGKAGIGSTTEGHQGLVAAAIYANCAHLDNRQLDEIIEWVRLYKK</sequence>
<evidence type="ECO:0000256" key="1">
    <source>
        <dbReference type="SAM" id="MobiDB-lite"/>
    </source>
</evidence>
<evidence type="ECO:0000313" key="3">
    <source>
        <dbReference type="Proteomes" id="UP000182894"/>
    </source>
</evidence>
<dbReference type="OrthoDB" id="9155791at2"/>
<dbReference type="STRING" id="89065.SAMN05216605_12337"/>
<protein>
    <submittedName>
        <fullName evidence="2">Uncharacterized protein</fullName>
    </submittedName>
</protein>
<name>A0A1G8RRV7_9PSED</name>
<dbReference type="EMBL" id="FNCO01000023">
    <property type="protein sequence ID" value="SDJ19731.1"/>
    <property type="molecule type" value="Genomic_DNA"/>
</dbReference>
<evidence type="ECO:0000313" key="2">
    <source>
        <dbReference type="EMBL" id="SDJ19731.1"/>
    </source>
</evidence>
<dbReference type="Proteomes" id="UP000182894">
    <property type="component" value="Unassembled WGS sequence"/>
</dbReference>
<dbReference type="RefSeq" id="WP_074758593.1">
    <property type="nucleotide sequence ID" value="NZ_FNCO01000023.1"/>
</dbReference>
<reference evidence="3" key="1">
    <citation type="submission" date="2016-10" db="EMBL/GenBank/DDBJ databases">
        <authorList>
            <person name="Varghese N."/>
            <person name="Submissions S."/>
        </authorList>
    </citation>
    <scope>NUCLEOTIDE SEQUENCE [LARGE SCALE GENOMIC DNA]</scope>
    <source>
        <strain evidence="3">ATCC 700689</strain>
    </source>
</reference>
<feature type="region of interest" description="Disordered" evidence="1">
    <location>
        <begin position="1"/>
        <end position="32"/>
    </location>
</feature>
<organism evidence="2 3">
    <name type="scientific">Pseudomonas abietaniphila</name>
    <dbReference type="NCBI Taxonomy" id="89065"/>
    <lineage>
        <taxon>Bacteria</taxon>
        <taxon>Pseudomonadati</taxon>
        <taxon>Pseudomonadota</taxon>
        <taxon>Gammaproteobacteria</taxon>
        <taxon>Pseudomonadales</taxon>
        <taxon>Pseudomonadaceae</taxon>
        <taxon>Pseudomonas</taxon>
    </lineage>
</organism>